<evidence type="ECO:0000313" key="3">
    <source>
        <dbReference type="Proteomes" id="UP000482960"/>
    </source>
</evidence>
<keyword evidence="1" id="KW-0812">Transmembrane</keyword>
<dbReference type="EMBL" id="BLPG01000001">
    <property type="protein sequence ID" value="GFJ91029.1"/>
    <property type="molecule type" value="Genomic_DNA"/>
</dbReference>
<evidence type="ECO:0000313" key="2">
    <source>
        <dbReference type="EMBL" id="GFJ91029.1"/>
    </source>
</evidence>
<feature type="transmembrane region" description="Helical" evidence="1">
    <location>
        <begin position="54"/>
        <end position="87"/>
    </location>
</feature>
<dbReference type="InterPro" id="IPR019662">
    <property type="entry name" value="DUF2516"/>
</dbReference>
<keyword evidence="1" id="KW-1133">Transmembrane helix</keyword>
<keyword evidence="3" id="KW-1185">Reference proteome</keyword>
<dbReference type="Pfam" id="PF10724">
    <property type="entry name" value="DUF2516"/>
    <property type="match status" value="1"/>
</dbReference>
<dbReference type="AlphaFoldDB" id="A0A6V8L8Y6"/>
<gene>
    <name evidence="2" type="ORF">Prum_046710</name>
</gene>
<name>A0A6V8L8Y6_9ACTN</name>
<sequence>MAITAPLFYVEVRDAINLVLLIFALVIEGVALVHCLTQRSDAFPAIGTIPKGAWLAILGVSLLLTLFFFSAISIFGLIGIAAAAVYLLDVRVGLRDLTDGKGFW</sequence>
<dbReference type="Proteomes" id="UP000482960">
    <property type="component" value="Unassembled WGS sequence"/>
</dbReference>
<organism evidence="2 3">
    <name type="scientific">Phytohabitans rumicis</name>
    <dbReference type="NCBI Taxonomy" id="1076125"/>
    <lineage>
        <taxon>Bacteria</taxon>
        <taxon>Bacillati</taxon>
        <taxon>Actinomycetota</taxon>
        <taxon>Actinomycetes</taxon>
        <taxon>Micromonosporales</taxon>
        <taxon>Micromonosporaceae</taxon>
    </lineage>
</organism>
<reference evidence="2 3" key="2">
    <citation type="submission" date="2020-03" db="EMBL/GenBank/DDBJ databases">
        <authorList>
            <person name="Ichikawa N."/>
            <person name="Kimura A."/>
            <person name="Kitahashi Y."/>
            <person name="Uohara A."/>
        </authorList>
    </citation>
    <scope>NUCLEOTIDE SEQUENCE [LARGE SCALE GENOMIC DNA]</scope>
    <source>
        <strain evidence="2 3">NBRC 108638</strain>
    </source>
</reference>
<protein>
    <submittedName>
        <fullName evidence="2">Membrane protein</fullName>
    </submittedName>
</protein>
<accession>A0A6V8L8Y6</accession>
<evidence type="ECO:0000256" key="1">
    <source>
        <dbReference type="SAM" id="Phobius"/>
    </source>
</evidence>
<proteinExistence type="predicted"/>
<comment type="caution">
    <text evidence="2">The sequence shown here is derived from an EMBL/GenBank/DDBJ whole genome shotgun (WGS) entry which is preliminary data.</text>
</comment>
<dbReference type="RefSeq" id="WP_173078232.1">
    <property type="nucleotide sequence ID" value="NZ_BAABJB010000041.1"/>
</dbReference>
<feature type="transmembrane region" description="Helical" evidence="1">
    <location>
        <begin position="15"/>
        <end position="33"/>
    </location>
</feature>
<keyword evidence="1" id="KW-0472">Membrane</keyword>
<reference evidence="2 3" key="1">
    <citation type="submission" date="2020-03" db="EMBL/GenBank/DDBJ databases">
        <title>Whole genome shotgun sequence of Phytohabitans rumicis NBRC 108638.</title>
        <authorList>
            <person name="Komaki H."/>
            <person name="Tamura T."/>
        </authorList>
    </citation>
    <scope>NUCLEOTIDE SEQUENCE [LARGE SCALE GENOMIC DNA]</scope>
    <source>
        <strain evidence="2 3">NBRC 108638</strain>
    </source>
</reference>